<evidence type="ECO:0000256" key="5">
    <source>
        <dbReference type="ARBA" id="ARBA00022793"/>
    </source>
</evidence>
<dbReference type="GO" id="GO:0051997">
    <property type="term" value="F:2-oxo-4-hydroxy-4-carboxy-5-ureidoimidazoline decarboxylase activity"/>
    <property type="evidence" value="ECO:0007669"/>
    <property type="project" value="UniProtKB-EC"/>
</dbReference>
<feature type="domain" description="Oxo-4-hydroxy-4-carboxy-5-ureidoimidazoline decarboxylase" evidence="8">
    <location>
        <begin position="9"/>
        <end position="164"/>
    </location>
</feature>
<dbReference type="InterPro" id="IPR017595">
    <property type="entry name" value="OHCU_decarboxylase-2"/>
</dbReference>
<dbReference type="InterPro" id="IPR018020">
    <property type="entry name" value="OHCU_decarboxylase"/>
</dbReference>
<evidence type="ECO:0000256" key="2">
    <source>
        <dbReference type="ARBA" id="ARBA00004754"/>
    </source>
</evidence>
<sequence>MNKVLARWNSLDLAAAAREALPCCGSLAWATSLASTRPIEDEGSLIEKSSSIWLSLPEDAWQEAFDSHPRIGQNHAQVHATGESLRWSAREQRAALTKDEATKLALEDANRRYEERFGRIFIVCASGKTSAEILAIVETRMQNDNATELREAAEQQRQITHLRLHRWLESE</sequence>
<dbReference type="NCBIfam" id="NF010372">
    <property type="entry name" value="PRK13798.1"/>
    <property type="match status" value="1"/>
</dbReference>
<accession>A0AAU7ZNQ1</accession>
<name>A0AAU7ZNQ1_9BACT</name>
<evidence type="ECO:0000313" key="9">
    <source>
        <dbReference type="EMBL" id="XCB32573.1"/>
    </source>
</evidence>
<keyword evidence="6 9" id="KW-0456">Lyase</keyword>
<dbReference type="KEGG" id="tpsc:RBB77_19375"/>
<dbReference type="RefSeq" id="WP_353063417.1">
    <property type="nucleotide sequence ID" value="NZ_CP132942.1"/>
</dbReference>
<dbReference type="GO" id="GO:0006144">
    <property type="term" value="P:purine nucleobase metabolic process"/>
    <property type="evidence" value="ECO:0007669"/>
    <property type="project" value="UniProtKB-KW"/>
</dbReference>
<protein>
    <recommendedName>
        <fullName evidence="3">2-oxo-4-hydroxy-4-carboxy-5-ureidoimidazoline decarboxylase</fullName>
        <ecNumber evidence="3">4.1.1.97</ecNumber>
    </recommendedName>
</protein>
<evidence type="ECO:0000256" key="6">
    <source>
        <dbReference type="ARBA" id="ARBA00023239"/>
    </source>
</evidence>
<evidence type="ECO:0000256" key="7">
    <source>
        <dbReference type="SAM" id="Coils"/>
    </source>
</evidence>
<feature type="coiled-coil region" evidence="7">
    <location>
        <begin position="96"/>
        <end position="156"/>
    </location>
</feature>
<dbReference type="EMBL" id="CP132942">
    <property type="protein sequence ID" value="XCB32573.1"/>
    <property type="molecule type" value="Genomic_DNA"/>
</dbReference>
<keyword evidence="5" id="KW-0210">Decarboxylase</keyword>
<keyword evidence="7" id="KW-0175">Coiled coil</keyword>
<dbReference type="PANTHER" id="PTHR43466:SF1">
    <property type="entry name" value="2-OXO-4-HYDROXY-4-CARBOXY-5-UREIDOIMIDAZOLINE DECARBOXYLASE-RELATED"/>
    <property type="match status" value="1"/>
</dbReference>
<evidence type="ECO:0000259" key="8">
    <source>
        <dbReference type="Pfam" id="PF09349"/>
    </source>
</evidence>
<evidence type="ECO:0000256" key="1">
    <source>
        <dbReference type="ARBA" id="ARBA00001163"/>
    </source>
</evidence>
<comment type="catalytic activity">
    <reaction evidence="1">
        <text>5-hydroxy-2-oxo-4-ureido-2,5-dihydro-1H-imidazole-5-carboxylate + H(+) = (S)-allantoin + CO2</text>
        <dbReference type="Rhea" id="RHEA:26301"/>
        <dbReference type="ChEBI" id="CHEBI:15378"/>
        <dbReference type="ChEBI" id="CHEBI:15678"/>
        <dbReference type="ChEBI" id="CHEBI:16526"/>
        <dbReference type="ChEBI" id="CHEBI:58639"/>
        <dbReference type="EC" id="4.1.1.97"/>
    </reaction>
</comment>
<dbReference type="PANTHER" id="PTHR43466">
    <property type="entry name" value="2-OXO-4-HYDROXY-4-CARBOXY-5-UREIDOIMIDAZOLINE DECARBOXYLASE-RELATED"/>
    <property type="match status" value="1"/>
</dbReference>
<dbReference type="InterPro" id="IPR036778">
    <property type="entry name" value="OHCU_decarboxylase_sf"/>
</dbReference>
<evidence type="ECO:0000256" key="3">
    <source>
        <dbReference type="ARBA" id="ARBA00012257"/>
    </source>
</evidence>
<dbReference type="SUPFAM" id="SSF158694">
    <property type="entry name" value="UraD-Like"/>
    <property type="match status" value="1"/>
</dbReference>
<keyword evidence="4" id="KW-0659">Purine metabolism</keyword>
<dbReference type="Pfam" id="PF09349">
    <property type="entry name" value="OHCU_decarbox"/>
    <property type="match status" value="1"/>
</dbReference>
<comment type="pathway">
    <text evidence="2">Purine metabolism; urate degradation; (S)-allantoin from urate: step 3/3.</text>
</comment>
<reference evidence="9" key="1">
    <citation type="submission" date="2023-08" db="EMBL/GenBank/DDBJ databases">
        <authorList>
            <person name="Messyasz A."/>
            <person name="Mannisto M.K."/>
            <person name="Kerkhof L.J."/>
            <person name="Haggblom M."/>
        </authorList>
    </citation>
    <scope>NUCLEOTIDE SEQUENCE</scope>
    <source>
        <strain evidence="9">X5P6</strain>
    </source>
</reference>
<organism evidence="9">
    <name type="scientific">Tunturiibacter psychrotolerans</name>
    <dbReference type="NCBI Taxonomy" id="3069686"/>
    <lineage>
        <taxon>Bacteria</taxon>
        <taxon>Pseudomonadati</taxon>
        <taxon>Acidobacteriota</taxon>
        <taxon>Terriglobia</taxon>
        <taxon>Terriglobales</taxon>
        <taxon>Acidobacteriaceae</taxon>
        <taxon>Tunturiibacter</taxon>
    </lineage>
</organism>
<dbReference type="NCBIfam" id="TIGR03180">
    <property type="entry name" value="UraD_2"/>
    <property type="match status" value="1"/>
</dbReference>
<dbReference type="Gene3D" id="1.10.3330.10">
    <property type="entry name" value="Oxo-4-hydroxy-4-carboxy-5-ureidoimidazoline decarboxylase"/>
    <property type="match status" value="1"/>
</dbReference>
<reference evidence="9" key="2">
    <citation type="journal article" date="2024" name="Environ. Microbiol.">
        <title>Genome analysis and description of Tunturibacter gen. nov. expands the diversity of Terriglobia in tundra soils.</title>
        <authorList>
            <person name="Messyasz A."/>
            <person name="Mannisto M.K."/>
            <person name="Kerkhof L.J."/>
            <person name="Haggblom M.M."/>
        </authorList>
    </citation>
    <scope>NUCLEOTIDE SEQUENCE</scope>
    <source>
        <strain evidence="9">X5P6</strain>
    </source>
</reference>
<gene>
    <name evidence="9" type="primary">uraD</name>
    <name evidence="9" type="ORF">RBB77_19375</name>
</gene>
<evidence type="ECO:0000256" key="4">
    <source>
        <dbReference type="ARBA" id="ARBA00022631"/>
    </source>
</evidence>
<proteinExistence type="predicted"/>
<dbReference type="AlphaFoldDB" id="A0AAU7ZNQ1"/>
<dbReference type="EC" id="4.1.1.97" evidence="3"/>
<dbReference type="GO" id="GO:0019628">
    <property type="term" value="P:urate catabolic process"/>
    <property type="evidence" value="ECO:0007669"/>
    <property type="project" value="TreeGrafter"/>
</dbReference>